<protein>
    <submittedName>
        <fullName evidence="1">HAD family hydrolase</fullName>
    </submittedName>
</protein>
<reference evidence="1" key="1">
    <citation type="submission" date="2023-01" db="EMBL/GenBank/DDBJ databases">
        <title>Human gut microbiome strain richness.</title>
        <authorList>
            <person name="Chen-Liaw A."/>
        </authorList>
    </citation>
    <scope>NUCLEOTIDE SEQUENCE</scope>
    <source>
        <strain evidence="1">D8_m1001271B151109d0_201107</strain>
    </source>
</reference>
<dbReference type="GO" id="GO:0005829">
    <property type="term" value="C:cytosol"/>
    <property type="evidence" value="ECO:0007669"/>
    <property type="project" value="TreeGrafter"/>
</dbReference>
<dbReference type="Pfam" id="PF08282">
    <property type="entry name" value="Hydrolase_3"/>
    <property type="match status" value="1"/>
</dbReference>
<keyword evidence="1" id="KW-0378">Hydrolase</keyword>
<dbReference type="InterPro" id="IPR036412">
    <property type="entry name" value="HAD-like_sf"/>
</dbReference>
<comment type="caution">
    <text evidence="1">The sequence shown here is derived from an EMBL/GenBank/DDBJ whole genome shotgun (WGS) entry which is preliminary data.</text>
</comment>
<dbReference type="GO" id="GO:0000287">
    <property type="term" value="F:magnesium ion binding"/>
    <property type="evidence" value="ECO:0007669"/>
    <property type="project" value="TreeGrafter"/>
</dbReference>
<dbReference type="SUPFAM" id="SSF56784">
    <property type="entry name" value="HAD-like"/>
    <property type="match status" value="1"/>
</dbReference>
<dbReference type="PANTHER" id="PTHR10000">
    <property type="entry name" value="PHOSPHOSERINE PHOSPHATASE"/>
    <property type="match status" value="1"/>
</dbReference>
<accession>A0AAW6CW27</accession>
<evidence type="ECO:0000313" key="1">
    <source>
        <dbReference type="EMBL" id="MDB7981925.1"/>
    </source>
</evidence>
<dbReference type="PANTHER" id="PTHR10000:SF25">
    <property type="entry name" value="PHOSPHATASE YKRA-RELATED"/>
    <property type="match status" value="1"/>
</dbReference>
<dbReference type="GO" id="GO:0016791">
    <property type="term" value="F:phosphatase activity"/>
    <property type="evidence" value="ECO:0007669"/>
    <property type="project" value="TreeGrafter"/>
</dbReference>
<gene>
    <name evidence="1" type="ORF">PND82_03720</name>
</gene>
<dbReference type="Proteomes" id="UP001212981">
    <property type="component" value="Unassembled WGS sequence"/>
</dbReference>
<evidence type="ECO:0000313" key="2">
    <source>
        <dbReference type="Proteomes" id="UP001212981"/>
    </source>
</evidence>
<dbReference type="EMBL" id="JAQLXO010000003">
    <property type="protein sequence ID" value="MDB7981925.1"/>
    <property type="molecule type" value="Genomic_DNA"/>
</dbReference>
<dbReference type="RefSeq" id="WP_205139704.1">
    <property type="nucleotide sequence ID" value="NZ_CALEXM010000015.1"/>
</dbReference>
<sequence>MPKKYFFFDIDGTLTDRKTNKIVPSAQKALNLLQEAGHFVAIATGRAHYKCINFMKEVGLHNMVCCGGGGLVINDVLVRNIPLDLEKAKALIKEADALGIGLLLQLNDSIDVYAKNDLFRQQVGPRQEPTRYFIDPDLDYDALKVIYKIYMSVNPEQEKQVTLLDTIGHLRFVPEYYIFQYDAKHQGILDMMKQIHGDLKDVVVFGDDTNDLVMFDSQWTSVAMGNAVDELKEKASFVTDANIDDGIYNICLKQGWFEKV</sequence>
<organism evidence="1 2">
    <name type="scientific">Faecalicoccus pleomorphus</name>
    <dbReference type="NCBI Taxonomy" id="1323"/>
    <lineage>
        <taxon>Bacteria</taxon>
        <taxon>Bacillati</taxon>
        <taxon>Bacillota</taxon>
        <taxon>Erysipelotrichia</taxon>
        <taxon>Erysipelotrichales</taxon>
        <taxon>Erysipelotrichaceae</taxon>
        <taxon>Faecalicoccus</taxon>
    </lineage>
</organism>
<name>A0AAW6CW27_9FIRM</name>
<dbReference type="AlphaFoldDB" id="A0AAW6CW27"/>
<dbReference type="Gene3D" id="3.30.1240.10">
    <property type="match status" value="1"/>
</dbReference>
<dbReference type="InterPro" id="IPR023214">
    <property type="entry name" value="HAD_sf"/>
</dbReference>
<proteinExistence type="predicted"/>
<dbReference type="Gene3D" id="3.40.50.1000">
    <property type="entry name" value="HAD superfamily/HAD-like"/>
    <property type="match status" value="1"/>
</dbReference>